<proteinExistence type="predicted"/>
<name>A0A3D8RGD8_9HELO</name>
<accession>A0A3D8RGD8</accession>
<dbReference type="AlphaFoldDB" id="A0A3D8RGD8"/>
<organism evidence="1 2">
    <name type="scientific">Coleophoma cylindrospora</name>
    <dbReference type="NCBI Taxonomy" id="1849047"/>
    <lineage>
        <taxon>Eukaryota</taxon>
        <taxon>Fungi</taxon>
        <taxon>Dikarya</taxon>
        <taxon>Ascomycota</taxon>
        <taxon>Pezizomycotina</taxon>
        <taxon>Leotiomycetes</taxon>
        <taxon>Helotiales</taxon>
        <taxon>Dermateaceae</taxon>
        <taxon>Coleophoma</taxon>
    </lineage>
</organism>
<dbReference type="GO" id="GO:0008474">
    <property type="term" value="F:palmitoyl-(protein) hydrolase activity"/>
    <property type="evidence" value="ECO:0007669"/>
    <property type="project" value="TreeGrafter"/>
</dbReference>
<dbReference type="Gene3D" id="3.40.50.1820">
    <property type="entry name" value="alpha/beta hydrolase"/>
    <property type="match status" value="1"/>
</dbReference>
<evidence type="ECO:0000313" key="1">
    <source>
        <dbReference type="EMBL" id="RDW73133.1"/>
    </source>
</evidence>
<dbReference type="InterPro" id="IPR029058">
    <property type="entry name" value="AB_hydrolase_fold"/>
</dbReference>
<keyword evidence="2" id="KW-1185">Reference proteome</keyword>
<dbReference type="Proteomes" id="UP000256645">
    <property type="component" value="Unassembled WGS sequence"/>
</dbReference>
<dbReference type="EMBL" id="PDLM01000007">
    <property type="protein sequence ID" value="RDW73133.1"/>
    <property type="molecule type" value="Genomic_DNA"/>
</dbReference>
<dbReference type="GO" id="GO:0016020">
    <property type="term" value="C:membrane"/>
    <property type="evidence" value="ECO:0007669"/>
    <property type="project" value="TreeGrafter"/>
</dbReference>
<protein>
    <submittedName>
        <fullName evidence="1">Uncharacterized protein</fullName>
    </submittedName>
</protein>
<sequence length="231" mass="26192">MKMLKDRQVTTEYVVEYIMVCCSYRGYWNSQGRPSEKGIARDTAATVDWMINDSKIVNGDPKPVAVALWGQSIGAGFATGLAARQELFSSKLSLKALILETPFVSIRAMLVTLYPQKWLPYRYLWPFLRNHLDSWKALGDMKEGARHHGTELPEILILEAGRDELVDREQTRKLEQRCIDLGLAVQRKDIGGALHTEVMGYHEGRIAVTETIQRAVMQDDDRPDTVPRNTS</sequence>
<reference evidence="1 2" key="1">
    <citation type="journal article" date="2018" name="IMA Fungus">
        <title>IMA Genome-F 9: Draft genome sequence of Annulohypoxylon stygium, Aspergillus mulundensis, Berkeleyomyces basicola (syn. Thielaviopsis basicola), Ceratocystis smalleyi, two Cercospora beticola strains, Coleophoma cylindrospora, Fusarium fracticaudum, Phialophora cf. hyalina, and Morchella septimelata.</title>
        <authorList>
            <person name="Wingfield B.D."/>
            <person name="Bills G.F."/>
            <person name="Dong Y."/>
            <person name="Huang W."/>
            <person name="Nel W.J."/>
            <person name="Swalarsk-Parry B.S."/>
            <person name="Vaghefi N."/>
            <person name="Wilken P.M."/>
            <person name="An Z."/>
            <person name="de Beer Z.W."/>
            <person name="De Vos L."/>
            <person name="Chen L."/>
            <person name="Duong T.A."/>
            <person name="Gao Y."/>
            <person name="Hammerbacher A."/>
            <person name="Kikkert J.R."/>
            <person name="Li Y."/>
            <person name="Li H."/>
            <person name="Li K."/>
            <person name="Li Q."/>
            <person name="Liu X."/>
            <person name="Ma X."/>
            <person name="Naidoo K."/>
            <person name="Pethybridge S.J."/>
            <person name="Sun J."/>
            <person name="Steenkamp E.T."/>
            <person name="van der Nest M.A."/>
            <person name="van Wyk S."/>
            <person name="Wingfield M.J."/>
            <person name="Xiong C."/>
            <person name="Yue Q."/>
            <person name="Zhang X."/>
        </authorList>
    </citation>
    <scope>NUCLEOTIDE SEQUENCE [LARGE SCALE GENOMIC DNA]</scope>
    <source>
        <strain evidence="1 2">BP6252</strain>
    </source>
</reference>
<gene>
    <name evidence="1" type="ORF">BP6252_07040</name>
</gene>
<evidence type="ECO:0000313" key="2">
    <source>
        <dbReference type="Proteomes" id="UP000256645"/>
    </source>
</evidence>
<dbReference type="STRING" id="1849047.A0A3D8RGD8"/>
<dbReference type="SUPFAM" id="SSF53474">
    <property type="entry name" value="alpha/beta-Hydrolases"/>
    <property type="match status" value="1"/>
</dbReference>
<comment type="caution">
    <text evidence="1">The sequence shown here is derived from an EMBL/GenBank/DDBJ whole genome shotgun (WGS) entry which is preliminary data.</text>
</comment>
<dbReference type="PANTHER" id="PTHR12277:SF64">
    <property type="entry name" value="SUPERFAMILY HYDROLASE, PUTATIVE (AFU_ORTHOLOGUE AFUA_3G01760)-RELATED"/>
    <property type="match status" value="1"/>
</dbReference>
<dbReference type="OrthoDB" id="10249433at2759"/>
<dbReference type="PANTHER" id="PTHR12277">
    <property type="entry name" value="ALPHA/BETA HYDROLASE DOMAIN-CONTAINING PROTEIN"/>
    <property type="match status" value="1"/>
</dbReference>